<dbReference type="EMBL" id="BQXS01008207">
    <property type="protein sequence ID" value="GKT29196.1"/>
    <property type="molecule type" value="Genomic_DNA"/>
</dbReference>
<gene>
    <name evidence="2" type="ORF">ADUPG1_005191</name>
</gene>
<accession>A0ABQ5K9G0</accession>
<feature type="region of interest" description="Disordered" evidence="1">
    <location>
        <begin position="33"/>
        <end position="132"/>
    </location>
</feature>
<feature type="non-terminal residue" evidence="2">
    <location>
        <position position="132"/>
    </location>
</feature>
<evidence type="ECO:0000313" key="3">
    <source>
        <dbReference type="Proteomes" id="UP001057375"/>
    </source>
</evidence>
<organism evidence="2 3">
    <name type="scientific">Aduncisulcus paluster</name>
    <dbReference type="NCBI Taxonomy" id="2918883"/>
    <lineage>
        <taxon>Eukaryota</taxon>
        <taxon>Metamonada</taxon>
        <taxon>Carpediemonas-like organisms</taxon>
        <taxon>Aduncisulcus</taxon>
    </lineage>
</organism>
<keyword evidence="3" id="KW-1185">Reference proteome</keyword>
<comment type="caution">
    <text evidence="2">The sequence shown here is derived from an EMBL/GenBank/DDBJ whole genome shotgun (WGS) entry which is preliminary data.</text>
</comment>
<sequence>TTNSYISLKKKDNPFPYVSKSGIHTHTLKHKHHFDTCQRGGKSSFSGLSSAEDYRPQPVISRSYSPPIVPPTSSLESPILSPPLSSSSIISSPTSPLSVPRAAPTPPFISPSLTSVGSISPFRQAHAPKSTP</sequence>
<feature type="compositionally biased region" description="Low complexity" evidence="1">
    <location>
        <begin position="71"/>
        <end position="98"/>
    </location>
</feature>
<protein>
    <submittedName>
        <fullName evidence="2">Uncharacterized protein</fullName>
    </submittedName>
</protein>
<evidence type="ECO:0000313" key="2">
    <source>
        <dbReference type="EMBL" id="GKT29196.1"/>
    </source>
</evidence>
<reference evidence="2" key="1">
    <citation type="submission" date="2022-03" db="EMBL/GenBank/DDBJ databases">
        <title>Draft genome sequence of Aduncisulcus paluster, a free-living microaerophilic Fornicata.</title>
        <authorList>
            <person name="Yuyama I."/>
            <person name="Kume K."/>
            <person name="Tamura T."/>
            <person name="Inagaki Y."/>
            <person name="Hashimoto T."/>
        </authorList>
    </citation>
    <scope>NUCLEOTIDE SEQUENCE</scope>
    <source>
        <strain evidence="2">NY0171</strain>
    </source>
</reference>
<proteinExistence type="predicted"/>
<dbReference type="Proteomes" id="UP001057375">
    <property type="component" value="Unassembled WGS sequence"/>
</dbReference>
<evidence type="ECO:0000256" key="1">
    <source>
        <dbReference type="SAM" id="MobiDB-lite"/>
    </source>
</evidence>
<feature type="non-terminal residue" evidence="2">
    <location>
        <position position="1"/>
    </location>
</feature>
<name>A0ABQ5K9G0_9EUKA</name>